<dbReference type="InterPro" id="IPR027417">
    <property type="entry name" value="P-loop_NTPase"/>
</dbReference>
<dbReference type="InterPro" id="IPR014001">
    <property type="entry name" value="Helicase_ATP-bd"/>
</dbReference>
<comment type="caution">
    <text evidence="4">The sequence shown here is derived from an EMBL/GenBank/DDBJ whole genome shotgun (WGS) entry which is preliminary data.</text>
</comment>
<reference evidence="4 5" key="1">
    <citation type="submission" date="2018-03" db="EMBL/GenBank/DDBJ databases">
        <title>Genomic Encyclopedia of Archaeal and Bacterial Type Strains, Phase II (KMG-II): from individual species to whole genera.</title>
        <authorList>
            <person name="Goeker M."/>
        </authorList>
    </citation>
    <scope>NUCLEOTIDE SEQUENCE [LARGE SCALE GENOMIC DNA]</scope>
    <source>
        <strain evidence="4 5">DSM 45211</strain>
    </source>
</reference>
<dbReference type="GO" id="GO:0005829">
    <property type="term" value="C:cytosol"/>
    <property type="evidence" value="ECO:0007669"/>
    <property type="project" value="TreeGrafter"/>
</dbReference>
<protein>
    <submittedName>
        <fullName evidence="4">Type III restriction/modification enzyme restriction subunit</fullName>
    </submittedName>
</protein>
<dbReference type="GO" id="GO:0005524">
    <property type="term" value="F:ATP binding"/>
    <property type="evidence" value="ECO:0007669"/>
    <property type="project" value="InterPro"/>
</dbReference>
<dbReference type="PROSITE" id="PS51192">
    <property type="entry name" value="HELICASE_ATP_BIND_1"/>
    <property type="match status" value="1"/>
</dbReference>
<dbReference type="Pfam" id="PF04851">
    <property type="entry name" value="ResIII"/>
    <property type="match status" value="1"/>
</dbReference>
<gene>
    <name evidence="4" type="ORF">CLV30_10595</name>
</gene>
<feature type="transmembrane region" description="Helical" evidence="2">
    <location>
        <begin position="745"/>
        <end position="768"/>
    </location>
</feature>
<evidence type="ECO:0000313" key="5">
    <source>
        <dbReference type="Proteomes" id="UP000243528"/>
    </source>
</evidence>
<dbReference type="Proteomes" id="UP000243528">
    <property type="component" value="Unassembled WGS sequence"/>
</dbReference>
<dbReference type="EMBL" id="PYGE01000005">
    <property type="protein sequence ID" value="PSL04630.1"/>
    <property type="molecule type" value="Genomic_DNA"/>
</dbReference>
<evidence type="ECO:0000256" key="1">
    <source>
        <dbReference type="SAM" id="MobiDB-lite"/>
    </source>
</evidence>
<name>A0A2P8E594_9ACTN</name>
<keyword evidence="2" id="KW-1133">Transmembrane helix</keyword>
<evidence type="ECO:0000259" key="3">
    <source>
        <dbReference type="PROSITE" id="PS51192"/>
    </source>
</evidence>
<dbReference type="GO" id="GO:0016787">
    <property type="term" value="F:hydrolase activity"/>
    <property type="evidence" value="ECO:0007669"/>
    <property type="project" value="InterPro"/>
</dbReference>
<dbReference type="AlphaFoldDB" id="A0A2P8E594"/>
<feature type="region of interest" description="Disordered" evidence="1">
    <location>
        <begin position="699"/>
        <end position="736"/>
    </location>
</feature>
<feature type="region of interest" description="Disordered" evidence="1">
    <location>
        <begin position="131"/>
        <end position="153"/>
    </location>
</feature>
<dbReference type="PANTHER" id="PTHR47396">
    <property type="entry name" value="TYPE I RESTRICTION ENZYME ECOKI R PROTEIN"/>
    <property type="match status" value="1"/>
</dbReference>
<dbReference type="InterPro" id="IPR006935">
    <property type="entry name" value="Helicase/UvrB_N"/>
</dbReference>
<keyword evidence="2" id="KW-0812">Transmembrane</keyword>
<dbReference type="SUPFAM" id="SSF52540">
    <property type="entry name" value="P-loop containing nucleoside triphosphate hydrolases"/>
    <property type="match status" value="2"/>
</dbReference>
<dbReference type="PANTHER" id="PTHR47396:SF1">
    <property type="entry name" value="ATP-DEPENDENT HELICASE IRC3-RELATED"/>
    <property type="match status" value="1"/>
</dbReference>
<dbReference type="SMART" id="SM00487">
    <property type="entry name" value="DEXDc"/>
    <property type="match status" value="1"/>
</dbReference>
<proteinExistence type="predicted"/>
<dbReference type="GO" id="GO:0003677">
    <property type="term" value="F:DNA binding"/>
    <property type="evidence" value="ECO:0007669"/>
    <property type="project" value="InterPro"/>
</dbReference>
<dbReference type="InterPro" id="IPR050742">
    <property type="entry name" value="Helicase_Restrict-Modif_Enz"/>
</dbReference>
<keyword evidence="5" id="KW-1185">Reference proteome</keyword>
<dbReference type="Gene3D" id="3.40.50.300">
    <property type="entry name" value="P-loop containing nucleotide triphosphate hydrolases"/>
    <property type="match status" value="2"/>
</dbReference>
<dbReference type="CDD" id="cd18785">
    <property type="entry name" value="SF2_C"/>
    <property type="match status" value="1"/>
</dbReference>
<evidence type="ECO:0000313" key="4">
    <source>
        <dbReference type="EMBL" id="PSL04630.1"/>
    </source>
</evidence>
<feature type="domain" description="Helicase ATP-binding" evidence="3">
    <location>
        <begin position="44"/>
        <end position="227"/>
    </location>
</feature>
<keyword evidence="2" id="KW-0472">Membrane</keyword>
<sequence length="969" mass="104025">MMWRMPESAPPAEPDPAPAAAWATVTYPRQFRTHQRQALDAIDTAVASGARRAWVVLPPGAGKTLVGLEAARRVGRPIVAFGPNTAIQGQWLAAWREFTPAALPAGTARDLSAPVTALTYQSLANFDPDAEVDEDGRAHLPKAGGKRRGGLRDRLHDNGRALVEALENAGPVTLVLDECHHLLEVWGRLLAELLEDLPQAHVIGLTGTPPDTLTAEQSRLVDELFGSPLYSTSIPSVVREGNLAPFAELAWFTEPTPTESQWLAAQAERFAELRTDLLEADTEFLPWLDRRFVSRPVSGLGAESPAVAWSRVERDEPERAAAALRFHHAGLLALPPGAALREEHRVEPTADDWVALLGEYLTARLLPSSDPDDQAVVEKIRAALPSVGYQLTKRGIRRGRSPVDRVLARSEAKTDAAAEIMAAESDALGSRLRGLVLCDHERASATLPARLRGVLDAEAGSARLVLSNLLADPRTAALEPVLITGRAVAADAGTARKLVAFVAEHAPEIELDEILPDAVGAVDVTGQWSSRRWVPLVTRFYETGAAQVLVGTRALLGEGWDARGVNTLVDLTTATTPTAVVQTRGRALRVDPEWPEKVANTWTVVCVSEEHPGGAGDWHRFVRKHHGYFAVTDNGEIASGVGHVDPWLSPYAPPPASTFADENEAMCARAQNRARVRELWQVGTPYRDELVHTIRVIPTSQARRTAPREPEPGAPQPPSWVSAREAARRPWPDLGAGPAPPRRGLAALATAVALIVGAVGVVAGLWWLPVAMAAVPAAAWWRWVSALRAASLAAGRELAALADGPDPLAFGYAVADAMQDLGLSERGADAVSGVVEADGSYTIALNGVDMETSRRFTTALDEVFAPLTAPRWVIARFVTDPLPDDDAVRAAGLAWLRRTAEPNAIVYHAVPAGFSSSSARVNAFVHAWNRWVSTGLATMMTGPVAESILATHRGADPFAATTALRIDWS</sequence>
<accession>A0A2P8E594</accession>
<organism evidence="4 5">
    <name type="scientific">Haloactinopolyspora alba</name>
    <dbReference type="NCBI Taxonomy" id="648780"/>
    <lineage>
        <taxon>Bacteria</taxon>
        <taxon>Bacillati</taxon>
        <taxon>Actinomycetota</taxon>
        <taxon>Actinomycetes</taxon>
        <taxon>Jiangellales</taxon>
        <taxon>Jiangellaceae</taxon>
        <taxon>Haloactinopolyspora</taxon>
    </lineage>
</organism>
<evidence type="ECO:0000256" key="2">
    <source>
        <dbReference type="SAM" id="Phobius"/>
    </source>
</evidence>